<comment type="caution">
    <text evidence="1">The sequence shown here is derived from an EMBL/GenBank/DDBJ whole genome shotgun (WGS) entry which is preliminary data.</text>
</comment>
<gene>
    <name evidence="1" type="ORF">ZHD862_LOCUS34503</name>
</gene>
<reference evidence="1" key="1">
    <citation type="submission" date="2021-02" db="EMBL/GenBank/DDBJ databases">
        <authorList>
            <person name="Nowell W R."/>
        </authorList>
    </citation>
    <scope>NUCLEOTIDE SEQUENCE</scope>
</reference>
<evidence type="ECO:0000313" key="2">
    <source>
        <dbReference type="Proteomes" id="UP000663864"/>
    </source>
</evidence>
<dbReference type="AlphaFoldDB" id="A0A815NAK5"/>
<dbReference type="EMBL" id="CAJNOT010004483">
    <property type="protein sequence ID" value="CAF1433918.1"/>
    <property type="molecule type" value="Genomic_DNA"/>
</dbReference>
<accession>A0A815NAK5</accession>
<sequence length="108" mass="12258">MLIFSLTININELNFSKITLTFNKNTIILILAHIHLPLCPQTSNSNRSLSKQLTNEGWDNSFHVCAMRAACAWQQVGRVQRSVELEPVVPVQARQTADEWPVVKDPME</sequence>
<evidence type="ECO:0000313" key="1">
    <source>
        <dbReference type="EMBL" id="CAF1433918.1"/>
    </source>
</evidence>
<protein>
    <submittedName>
        <fullName evidence="1">Uncharacterized protein</fullName>
    </submittedName>
</protein>
<dbReference type="Proteomes" id="UP000663864">
    <property type="component" value="Unassembled WGS sequence"/>
</dbReference>
<organism evidence="1 2">
    <name type="scientific">Rotaria sordida</name>
    <dbReference type="NCBI Taxonomy" id="392033"/>
    <lineage>
        <taxon>Eukaryota</taxon>
        <taxon>Metazoa</taxon>
        <taxon>Spiralia</taxon>
        <taxon>Gnathifera</taxon>
        <taxon>Rotifera</taxon>
        <taxon>Eurotatoria</taxon>
        <taxon>Bdelloidea</taxon>
        <taxon>Philodinida</taxon>
        <taxon>Philodinidae</taxon>
        <taxon>Rotaria</taxon>
    </lineage>
</organism>
<proteinExistence type="predicted"/>
<name>A0A815NAK5_9BILA</name>